<dbReference type="RefSeq" id="WP_037546662.1">
    <property type="nucleotide sequence ID" value="NZ_JNUP01000047.1"/>
</dbReference>
<keyword evidence="1 8" id="KW-0444">Lipid biosynthesis</keyword>
<evidence type="ECO:0000256" key="6">
    <source>
        <dbReference type="ARBA" id="ARBA00023098"/>
    </source>
</evidence>
<evidence type="ECO:0000313" key="10">
    <source>
        <dbReference type="EMBL" id="KGE72831.1"/>
    </source>
</evidence>
<dbReference type="InterPro" id="IPR002582">
    <property type="entry name" value="ACPS"/>
</dbReference>
<comment type="subcellular location">
    <subcellularLocation>
        <location evidence="8">Cytoplasm</location>
    </subcellularLocation>
</comment>
<protein>
    <recommendedName>
        <fullName evidence="8">Holo-[acyl-carrier-protein] synthase</fullName>
        <shortName evidence="8">Holo-ACP synthase</shortName>
        <ecNumber evidence="8">2.7.8.7</ecNumber>
    </recommendedName>
    <alternativeName>
        <fullName evidence="8">4'-phosphopantetheinyl transferase AcpS</fullName>
    </alternativeName>
</protein>
<comment type="function">
    <text evidence="8">Transfers the 4'-phosphopantetheine moiety from coenzyme A to a Ser of acyl-carrier-protein.</text>
</comment>
<dbReference type="Proteomes" id="UP000029692">
    <property type="component" value="Unassembled WGS sequence"/>
</dbReference>
<evidence type="ECO:0000256" key="2">
    <source>
        <dbReference type="ARBA" id="ARBA00022679"/>
    </source>
</evidence>
<dbReference type="SUPFAM" id="SSF56214">
    <property type="entry name" value="4'-phosphopantetheinyl transferase"/>
    <property type="match status" value="1"/>
</dbReference>
<keyword evidence="6 8" id="KW-0443">Lipid metabolism</keyword>
<proteinExistence type="inferred from homology"/>
<sequence length="123" mass="13588">MIYGTGVDIAEVSRFRTWVDNPGLMERFFNPGEIREVLARGQGAEARLAVRFAAKEAYGKALGTGLRGISLVDVWVRNDASGRPELVLEGRVRQQYESLGLKARHVSLSHDGGMAIAFVVLEW</sequence>
<evidence type="ECO:0000256" key="4">
    <source>
        <dbReference type="ARBA" id="ARBA00022832"/>
    </source>
</evidence>
<keyword evidence="8" id="KW-0963">Cytoplasm</keyword>
<accession>A0A098QZA7</accession>
<dbReference type="EC" id="2.7.8.7" evidence="8"/>
<dbReference type="NCBIfam" id="NF000832">
    <property type="entry name" value="PRK00070.3-2"/>
    <property type="match status" value="1"/>
</dbReference>
<keyword evidence="2 8" id="KW-0808">Transferase</keyword>
<comment type="cofactor">
    <cofactor evidence="8">
        <name>Mg(2+)</name>
        <dbReference type="ChEBI" id="CHEBI:18420"/>
    </cofactor>
</comment>
<dbReference type="GO" id="GO:0005737">
    <property type="term" value="C:cytoplasm"/>
    <property type="evidence" value="ECO:0007669"/>
    <property type="project" value="UniProtKB-SubCell"/>
</dbReference>
<name>A0A098QZA7_9SPIO</name>
<dbReference type="eggNOG" id="COG0736">
    <property type="taxonomic scope" value="Bacteria"/>
</dbReference>
<dbReference type="AlphaFoldDB" id="A0A098QZA7"/>
<keyword evidence="5 8" id="KW-0460">Magnesium</keyword>
<dbReference type="GO" id="GO:0008897">
    <property type="term" value="F:holo-[acyl-carrier-protein] synthase activity"/>
    <property type="evidence" value="ECO:0007669"/>
    <property type="project" value="UniProtKB-UniRule"/>
</dbReference>
<dbReference type="NCBIfam" id="TIGR00516">
    <property type="entry name" value="acpS"/>
    <property type="match status" value="1"/>
</dbReference>
<keyword evidence="11" id="KW-1185">Reference proteome</keyword>
<dbReference type="InterPro" id="IPR037143">
    <property type="entry name" value="4-PPantetheinyl_Trfase_dom_sf"/>
</dbReference>
<dbReference type="HAMAP" id="MF_00101">
    <property type="entry name" value="AcpS"/>
    <property type="match status" value="1"/>
</dbReference>
<gene>
    <name evidence="8" type="primary">acpS</name>
    <name evidence="10" type="ORF">DC28_05530</name>
</gene>
<evidence type="ECO:0000313" key="11">
    <source>
        <dbReference type="Proteomes" id="UP000029692"/>
    </source>
</evidence>
<evidence type="ECO:0000256" key="5">
    <source>
        <dbReference type="ARBA" id="ARBA00022842"/>
    </source>
</evidence>
<dbReference type="Pfam" id="PF01648">
    <property type="entry name" value="ACPS"/>
    <property type="match status" value="1"/>
</dbReference>
<feature type="domain" description="4'-phosphopantetheinyl transferase" evidence="9">
    <location>
        <begin position="5"/>
        <end position="98"/>
    </location>
</feature>
<keyword evidence="7 8" id="KW-0275">Fatty acid biosynthesis</keyword>
<dbReference type="EMBL" id="JNUP01000047">
    <property type="protein sequence ID" value="KGE72831.1"/>
    <property type="molecule type" value="Genomic_DNA"/>
</dbReference>
<evidence type="ECO:0000256" key="8">
    <source>
        <dbReference type="HAMAP-Rule" id="MF_00101"/>
    </source>
</evidence>
<feature type="binding site" evidence="8">
    <location>
        <position position="56"/>
    </location>
    <ligand>
        <name>Mg(2+)</name>
        <dbReference type="ChEBI" id="CHEBI:18420"/>
    </ligand>
</feature>
<comment type="similarity">
    <text evidence="8">Belongs to the P-Pant transferase superfamily. AcpS family.</text>
</comment>
<keyword evidence="4 8" id="KW-0276">Fatty acid metabolism</keyword>
<dbReference type="GO" id="GO:0006633">
    <property type="term" value="P:fatty acid biosynthetic process"/>
    <property type="evidence" value="ECO:0007669"/>
    <property type="project" value="UniProtKB-UniRule"/>
</dbReference>
<reference evidence="10 11" key="1">
    <citation type="submission" date="2014-05" db="EMBL/GenBank/DDBJ databases">
        <title>De novo Genome Sequence of Spirocheata sp.</title>
        <authorList>
            <person name="Shivani Y."/>
            <person name="Subhash Y."/>
            <person name="Tushar L."/>
            <person name="Sasikala C."/>
            <person name="Ramana C.V."/>
        </authorList>
    </citation>
    <scope>NUCLEOTIDE SEQUENCE [LARGE SCALE GENOMIC DNA]</scope>
    <source>
        <strain evidence="10 11">JC230</strain>
    </source>
</reference>
<keyword evidence="3 8" id="KW-0479">Metal-binding</keyword>
<dbReference type="GO" id="GO:0000287">
    <property type="term" value="F:magnesium ion binding"/>
    <property type="evidence" value="ECO:0007669"/>
    <property type="project" value="UniProtKB-UniRule"/>
</dbReference>
<feature type="binding site" evidence="8">
    <location>
        <position position="8"/>
    </location>
    <ligand>
        <name>Mg(2+)</name>
        <dbReference type="ChEBI" id="CHEBI:18420"/>
    </ligand>
</feature>
<evidence type="ECO:0000256" key="3">
    <source>
        <dbReference type="ARBA" id="ARBA00022723"/>
    </source>
</evidence>
<dbReference type="InterPro" id="IPR004568">
    <property type="entry name" value="Ppantetheine-prot_Trfase_dom"/>
</dbReference>
<evidence type="ECO:0000256" key="1">
    <source>
        <dbReference type="ARBA" id="ARBA00022516"/>
    </source>
</evidence>
<evidence type="ECO:0000259" key="9">
    <source>
        <dbReference type="Pfam" id="PF01648"/>
    </source>
</evidence>
<dbReference type="InterPro" id="IPR008278">
    <property type="entry name" value="4-PPantetheinyl_Trfase_dom"/>
</dbReference>
<organism evidence="10 11">
    <name type="scientific">Spirochaeta lutea</name>
    <dbReference type="NCBI Taxonomy" id="1480694"/>
    <lineage>
        <taxon>Bacteria</taxon>
        <taxon>Pseudomonadati</taxon>
        <taxon>Spirochaetota</taxon>
        <taxon>Spirochaetia</taxon>
        <taxon>Spirochaetales</taxon>
        <taxon>Spirochaetaceae</taxon>
        <taxon>Spirochaeta</taxon>
    </lineage>
</organism>
<dbReference type="NCBIfam" id="TIGR00556">
    <property type="entry name" value="pantethn_trn"/>
    <property type="match status" value="1"/>
</dbReference>
<comment type="caution">
    <text evidence="10">The sequence shown here is derived from an EMBL/GenBank/DDBJ whole genome shotgun (WGS) entry which is preliminary data.</text>
</comment>
<evidence type="ECO:0000256" key="7">
    <source>
        <dbReference type="ARBA" id="ARBA00023160"/>
    </source>
</evidence>
<comment type="catalytic activity">
    <reaction evidence="8">
        <text>apo-[ACP] + CoA = holo-[ACP] + adenosine 3',5'-bisphosphate + H(+)</text>
        <dbReference type="Rhea" id="RHEA:12068"/>
        <dbReference type="Rhea" id="RHEA-COMP:9685"/>
        <dbReference type="Rhea" id="RHEA-COMP:9690"/>
        <dbReference type="ChEBI" id="CHEBI:15378"/>
        <dbReference type="ChEBI" id="CHEBI:29999"/>
        <dbReference type="ChEBI" id="CHEBI:57287"/>
        <dbReference type="ChEBI" id="CHEBI:58343"/>
        <dbReference type="ChEBI" id="CHEBI:64479"/>
        <dbReference type="EC" id="2.7.8.7"/>
    </reaction>
</comment>
<dbReference type="OrthoDB" id="517356at2"/>
<dbReference type="STRING" id="1480694.DC28_05530"/>
<dbReference type="Gene3D" id="3.90.470.20">
    <property type="entry name" value="4'-phosphopantetheinyl transferase domain"/>
    <property type="match status" value="1"/>
</dbReference>